<keyword evidence="2" id="KW-1185">Reference proteome</keyword>
<reference evidence="1 2" key="2">
    <citation type="submission" date="2015-05" db="EMBL/GenBank/DDBJ databases">
        <authorList>
            <person name="Morales-Cruz A."/>
            <person name="Amrine K.C."/>
            <person name="Cantu D."/>
        </authorList>
    </citation>
    <scope>NUCLEOTIDE SEQUENCE [LARGE SCALE GENOMIC DNA]</scope>
    <source>
        <strain evidence="1">DA912</strain>
    </source>
</reference>
<protein>
    <submittedName>
        <fullName evidence="1">Uncharacterized protein</fullName>
    </submittedName>
</protein>
<dbReference type="OrthoDB" id="3819888at2759"/>
<gene>
    <name evidence="1" type="ORF">UCDDA912_g04124</name>
</gene>
<proteinExistence type="predicted"/>
<organism evidence="1 2">
    <name type="scientific">Diaporthe ampelina</name>
    <dbReference type="NCBI Taxonomy" id="1214573"/>
    <lineage>
        <taxon>Eukaryota</taxon>
        <taxon>Fungi</taxon>
        <taxon>Dikarya</taxon>
        <taxon>Ascomycota</taxon>
        <taxon>Pezizomycotina</taxon>
        <taxon>Sordariomycetes</taxon>
        <taxon>Sordariomycetidae</taxon>
        <taxon>Diaporthales</taxon>
        <taxon>Diaporthaceae</taxon>
        <taxon>Diaporthe</taxon>
    </lineage>
</organism>
<dbReference type="AlphaFoldDB" id="A0A0G2FNE3"/>
<name>A0A0G2FNE3_9PEZI</name>
<evidence type="ECO:0000313" key="1">
    <source>
        <dbReference type="EMBL" id="KKY35852.1"/>
    </source>
</evidence>
<comment type="caution">
    <text evidence="1">The sequence shown here is derived from an EMBL/GenBank/DDBJ whole genome shotgun (WGS) entry which is preliminary data.</text>
</comment>
<accession>A0A0G2FNE3</accession>
<evidence type="ECO:0000313" key="2">
    <source>
        <dbReference type="Proteomes" id="UP000034680"/>
    </source>
</evidence>
<reference evidence="1 2" key="1">
    <citation type="submission" date="2015-05" db="EMBL/GenBank/DDBJ databases">
        <title>Distinctive expansion of gene families associated with plant cell wall degradation and secondary metabolism in the genomes of grapevine trunk pathogens.</title>
        <authorList>
            <person name="Lawrence D.P."/>
            <person name="Travadon R."/>
            <person name="Rolshausen P.E."/>
            <person name="Baumgartner K."/>
        </authorList>
    </citation>
    <scope>NUCLEOTIDE SEQUENCE [LARGE SCALE GENOMIC DNA]</scope>
    <source>
        <strain evidence="1">DA912</strain>
    </source>
</reference>
<dbReference type="Proteomes" id="UP000034680">
    <property type="component" value="Unassembled WGS sequence"/>
</dbReference>
<sequence length="233" mass="26841">MLWVRRYNRNTTNPRLTSSIEPNYEAYDLLPIPCRKGGILKFDFEGAVEVGKDWKITEVGNVEFDIWFPPGSRCLQIWDCVEDIERKVTAAFWYHQQFASNDGSDGDGAEEMPPNGQESYTLNFGNFYLRLQVFRNETVSSNESLKKAGGKTKHGKPTGRREVLEEYKAINLNTLDCNNHKQLGIQDRVFGYGVDRYATFVVPILSNERLRTNRLTLRDQVLSFENEESPEEV</sequence>
<dbReference type="EMBL" id="LCUC01000144">
    <property type="protein sequence ID" value="KKY35852.1"/>
    <property type="molecule type" value="Genomic_DNA"/>
</dbReference>